<dbReference type="Pfam" id="PF05305">
    <property type="entry name" value="DUF732"/>
    <property type="match status" value="1"/>
</dbReference>
<proteinExistence type="predicted"/>
<name>A0A498PSY3_9MYCO</name>
<evidence type="ECO:0000313" key="2">
    <source>
        <dbReference type="EMBL" id="VBA35815.1"/>
    </source>
</evidence>
<reference evidence="2 3" key="1">
    <citation type="submission" date="2018-09" db="EMBL/GenBank/DDBJ databases">
        <authorList>
            <person name="Tagini F."/>
        </authorList>
    </citation>
    <scope>NUCLEOTIDE SEQUENCE [LARGE SCALE GENOMIC DNA]</scope>
    <source>
        <strain evidence="2 3">MK136</strain>
    </source>
</reference>
<protein>
    <recommendedName>
        <fullName evidence="1">DUF732 domain-containing protein</fullName>
    </recommendedName>
</protein>
<gene>
    <name evidence="2" type="ORF">LAUMK136_01155</name>
</gene>
<keyword evidence="3" id="KW-1185">Reference proteome</keyword>
<dbReference type="OrthoDB" id="4734115at2"/>
<organism evidence="2 3">
    <name type="scientific">Mycobacterium attenuatum</name>
    <dbReference type="NCBI Taxonomy" id="2341086"/>
    <lineage>
        <taxon>Bacteria</taxon>
        <taxon>Bacillati</taxon>
        <taxon>Actinomycetota</taxon>
        <taxon>Actinomycetes</taxon>
        <taxon>Mycobacteriales</taxon>
        <taxon>Mycobacteriaceae</taxon>
        <taxon>Mycobacterium</taxon>
    </lineage>
</organism>
<feature type="domain" description="DUF732" evidence="1">
    <location>
        <begin position="42"/>
        <end position="110"/>
    </location>
</feature>
<dbReference type="EMBL" id="UPHP01000026">
    <property type="protein sequence ID" value="VBA35815.1"/>
    <property type="molecule type" value="Genomic_DNA"/>
</dbReference>
<dbReference type="RefSeq" id="WP_122441469.1">
    <property type="nucleotide sequence ID" value="NZ_UPHP01000026.1"/>
</dbReference>
<accession>A0A498PSY3</accession>
<evidence type="ECO:0000259" key="1">
    <source>
        <dbReference type="Pfam" id="PF05305"/>
    </source>
</evidence>
<dbReference type="InterPro" id="IPR007969">
    <property type="entry name" value="DUF732"/>
</dbReference>
<sequence>MATSLLRHSETARSLPVRLILIVALFCLAERATPTAQADGVDDAFLNAVKGKGINFSSPQAAILAGHQVCDELDQGRHKADVANDLAKGGNLDGYHAGYFVGLSVAAYCPRHHHTST</sequence>
<dbReference type="Proteomes" id="UP000273307">
    <property type="component" value="Unassembled WGS sequence"/>
</dbReference>
<evidence type="ECO:0000313" key="3">
    <source>
        <dbReference type="Proteomes" id="UP000273307"/>
    </source>
</evidence>
<dbReference type="AlphaFoldDB" id="A0A498PSY3"/>